<evidence type="ECO:0000313" key="1">
    <source>
        <dbReference type="EMBL" id="ART79237.1"/>
    </source>
</evidence>
<reference evidence="2" key="1">
    <citation type="submission" date="2017-05" db="EMBL/GenBank/DDBJ databases">
        <authorList>
            <person name="Sung H."/>
        </authorList>
    </citation>
    <scope>NUCLEOTIDE SEQUENCE [LARGE SCALE GENOMIC DNA]</scope>
    <source>
        <strain evidence="2">AMac2203</strain>
    </source>
</reference>
<name>A0A1Y0CWG4_9GAMM</name>
<keyword evidence="2" id="KW-1185">Reference proteome</keyword>
<dbReference type="OrthoDB" id="5296002at2"/>
<dbReference type="EMBL" id="CP021376">
    <property type="protein sequence ID" value="ART79237.1"/>
    <property type="molecule type" value="Genomic_DNA"/>
</dbReference>
<dbReference type="Gene3D" id="3.30.420.380">
    <property type="match status" value="1"/>
</dbReference>
<dbReference type="SUPFAM" id="SSF53067">
    <property type="entry name" value="Actin-like ATPase domain"/>
    <property type="match status" value="1"/>
</dbReference>
<dbReference type="KEGG" id="ocm:CBP12_02990"/>
<accession>A0A1Y0CWG4</accession>
<dbReference type="Proteomes" id="UP000243793">
    <property type="component" value="Chromosome"/>
</dbReference>
<dbReference type="AlphaFoldDB" id="A0A1Y0CWG4"/>
<dbReference type="RefSeq" id="WP_086962813.1">
    <property type="nucleotide sequence ID" value="NZ_CP021376.1"/>
</dbReference>
<dbReference type="InterPro" id="IPR043129">
    <property type="entry name" value="ATPase_NBD"/>
</dbReference>
<gene>
    <name evidence="1" type="ORF">CBP12_02990</name>
</gene>
<sequence>MAFLPTWLKPKRSGTAISIYLTSNRLVAIDAQELTRALEQEIDERESAAQALRAFIDAQQWQGRAIHLVLNRHWYQQTLIEKPAMPEAELSQALPWCMRELVSQPIENLLFDYIDLPPGPVGQSRIAVYSSERDQLAHLVQAINFKGEVASIGVDELVIANLLSPEERGLLLHKMPGQELTVTFIHHQQWHFSRTIRGFQALDDEQMPVDQFVFDNLLLELQRSIDYAVGQLKLNPPENWYLALPQRVTPVIQEAIRQVFDIAPLSLTTATLSPLSLPALGMLKEGPRPT</sequence>
<protein>
    <submittedName>
        <fullName evidence="1">MSHA biogenesis protein MshI</fullName>
    </submittedName>
</protein>
<proteinExistence type="predicted"/>
<evidence type="ECO:0000313" key="2">
    <source>
        <dbReference type="Proteomes" id="UP000243793"/>
    </source>
</evidence>
<organism evidence="1 2">
    <name type="scientific">Oceanisphaera avium</name>
    <dbReference type="NCBI Taxonomy" id="1903694"/>
    <lineage>
        <taxon>Bacteria</taxon>
        <taxon>Pseudomonadati</taxon>
        <taxon>Pseudomonadota</taxon>
        <taxon>Gammaproteobacteria</taxon>
        <taxon>Aeromonadales</taxon>
        <taxon>Aeromonadaceae</taxon>
        <taxon>Oceanisphaera</taxon>
    </lineage>
</organism>